<feature type="compositionally biased region" description="Low complexity" evidence="1">
    <location>
        <begin position="31"/>
        <end position="49"/>
    </location>
</feature>
<gene>
    <name evidence="3" type="ORF">GCM10010185_13570</name>
</gene>
<evidence type="ECO:0000313" key="4">
    <source>
        <dbReference type="Proteomes" id="UP000639606"/>
    </source>
</evidence>
<dbReference type="InterPro" id="IPR024520">
    <property type="entry name" value="DUF3558"/>
</dbReference>
<reference evidence="3" key="1">
    <citation type="journal article" date="2014" name="Int. J. Syst. Evol. Microbiol.">
        <title>Complete genome sequence of Corynebacterium casei LMG S-19264T (=DSM 44701T), isolated from a smear-ripened cheese.</title>
        <authorList>
            <consortium name="US DOE Joint Genome Institute (JGI-PGF)"/>
            <person name="Walter F."/>
            <person name="Albersmeier A."/>
            <person name="Kalinowski J."/>
            <person name="Ruckert C."/>
        </authorList>
    </citation>
    <scope>NUCLEOTIDE SEQUENCE</scope>
    <source>
        <strain evidence="3">JCM 3313</strain>
    </source>
</reference>
<dbReference type="Proteomes" id="UP000639606">
    <property type="component" value="Unassembled WGS sequence"/>
</dbReference>
<feature type="signal peptide" evidence="2">
    <location>
        <begin position="1"/>
        <end position="26"/>
    </location>
</feature>
<feature type="region of interest" description="Disordered" evidence="1">
    <location>
        <begin position="31"/>
        <end position="55"/>
    </location>
</feature>
<dbReference type="AlphaFoldDB" id="A0A918EBT0"/>
<keyword evidence="4" id="KW-1185">Reference proteome</keyword>
<comment type="caution">
    <text evidence="3">The sequence shown here is derived from an EMBL/GenBank/DDBJ whole genome shotgun (WGS) entry which is preliminary data.</text>
</comment>
<proteinExistence type="predicted"/>
<feature type="chain" id="PRO_5038424978" description="DUF3558 domain-containing protein" evidence="2">
    <location>
        <begin position="27"/>
        <end position="191"/>
    </location>
</feature>
<protein>
    <recommendedName>
        <fullName evidence="5">DUF3558 domain-containing protein</fullName>
    </recommendedName>
</protein>
<accession>A0A918EBT0</accession>
<dbReference type="RefSeq" id="WP_189222181.1">
    <property type="nucleotide sequence ID" value="NZ_BMRG01000002.1"/>
</dbReference>
<dbReference type="PROSITE" id="PS51257">
    <property type="entry name" value="PROKAR_LIPOPROTEIN"/>
    <property type="match status" value="1"/>
</dbReference>
<name>A0A918EBT0_9PSEU</name>
<dbReference type="EMBL" id="BMRG01000002">
    <property type="protein sequence ID" value="GGP43288.1"/>
    <property type="molecule type" value="Genomic_DNA"/>
</dbReference>
<evidence type="ECO:0008006" key="5">
    <source>
        <dbReference type="Google" id="ProtNLM"/>
    </source>
</evidence>
<sequence>MTSSRTWTALALTALALTGCSYSVNGTPLPGAGSAPPSAPATSSADAPPKIGRQRSVAGVDPCSLLTAGDLADIGPPKKEPARKDDVIPESCQYVLDDGTPAGRTVVTALYQKYEQVRARQAKGSEEVLEGHSAWVLCDLSGNEMACTVTIAVNANRSVLVAMTQPGGAAERMLAVMRPLVRSALNRLPPA</sequence>
<dbReference type="Pfam" id="PF12079">
    <property type="entry name" value="DUF3558"/>
    <property type="match status" value="1"/>
</dbReference>
<evidence type="ECO:0000313" key="3">
    <source>
        <dbReference type="EMBL" id="GGP43288.1"/>
    </source>
</evidence>
<reference evidence="3" key="2">
    <citation type="submission" date="2020-09" db="EMBL/GenBank/DDBJ databases">
        <authorList>
            <person name="Sun Q."/>
            <person name="Ohkuma M."/>
        </authorList>
    </citation>
    <scope>NUCLEOTIDE SEQUENCE</scope>
    <source>
        <strain evidence="3">JCM 3313</strain>
    </source>
</reference>
<keyword evidence="2" id="KW-0732">Signal</keyword>
<evidence type="ECO:0000256" key="1">
    <source>
        <dbReference type="SAM" id="MobiDB-lite"/>
    </source>
</evidence>
<organism evidence="3 4">
    <name type="scientific">Saccharothrix coeruleofusca</name>
    <dbReference type="NCBI Taxonomy" id="33919"/>
    <lineage>
        <taxon>Bacteria</taxon>
        <taxon>Bacillati</taxon>
        <taxon>Actinomycetota</taxon>
        <taxon>Actinomycetes</taxon>
        <taxon>Pseudonocardiales</taxon>
        <taxon>Pseudonocardiaceae</taxon>
        <taxon>Saccharothrix</taxon>
    </lineage>
</organism>
<evidence type="ECO:0000256" key="2">
    <source>
        <dbReference type="SAM" id="SignalP"/>
    </source>
</evidence>